<dbReference type="SUPFAM" id="SSF54211">
    <property type="entry name" value="Ribosomal protein S5 domain 2-like"/>
    <property type="match status" value="1"/>
</dbReference>
<keyword evidence="4" id="KW-0496">Mitochondrion</keyword>
<dbReference type="SUPFAM" id="SSF54768">
    <property type="entry name" value="dsRNA-binding domain-like"/>
    <property type="match status" value="1"/>
</dbReference>
<evidence type="ECO:0000256" key="4">
    <source>
        <dbReference type="ARBA" id="ARBA00023128"/>
    </source>
</evidence>
<keyword evidence="12" id="KW-1185">Reference proteome</keyword>
<evidence type="ECO:0000256" key="7">
    <source>
        <dbReference type="ARBA" id="ARBA00039335"/>
    </source>
</evidence>
<feature type="domain" description="S5 DRBM" evidence="10">
    <location>
        <begin position="338"/>
        <end position="401"/>
    </location>
</feature>
<evidence type="ECO:0000256" key="3">
    <source>
        <dbReference type="ARBA" id="ARBA00022980"/>
    </source>
</evidence>
<dbReference type="PANTHER" id="PTHR48277">
    <property type="entry name" value="MITOCHONDRIAL RIBOSOMAL PROTEIN S5"/>
    <property type="match status" value="1"/>
</dbReference>
<evidence type="ECO:0000313" key="11">
    <source>
        <dbReference type="EMBL" id="KAK0386409.1"/>
    </source>
</evidence>
<dbReference type="FunFam" id="3.30.160.20:FF:000022">
    <property type="entry name" value="28S ribosomal protein S5, mitochondrial"/>
    <property type="match status" value="1"/>
</dbReference>
<dbReference type="FunFam" id="3.30.230.10:FF:000041">
    <property type="entry name" value="37S ribosomal protein S5"/>
    <property type="match status" value="1"/>
</dbReference>
<dbReference type="InterPro" id="IPR020568">
    <property type="entry name" value="Ribosomal_Su5_D2-typ_SF"/>
</dbReference>
<reference evidence="11" key="1">
    <citation type="submission" date="2022-10" db="EMBL/GenBank/DDBJ databases">
        <title>Determination and structural analysis of whole genome sequence of Sarocladium strictum F4-1.</title>
        <authorList>
            <person name="Hu L."/>
            <person name="Jiang Y."/>
        </authorList>
    </citation>
    <scope>NUCLEOTIDE SEQUENCE</scope>
    <source>
        <strain evidence="11">F4-1</strain>
    </source>
</reference>
<dbReference type="EMBL" id="JAPDFR010000005">
    <property type="protein sequence ID" value="KAK0386409.1"/>
    <property type="molecule type" value="Genomic_DNA"/>
</dbReference>
<dbReference type="PROSITE" id="PS50881">
    <property type="entry name" value="S5_DSRBD"/>
    <property type="match status" value="1"/>
</dbReference>
<protein>
    <recommendedName>
        <fullName evidence="7">Small ribosomal subunit protein uS5m</fullName>
    </recommendedName>
</protein>
<dbReference type="GO" id="GO:0003723">
    <property type="term" value="F:RNA binding"/>
    <property type="evidence" value="ECO:0007669"/>
    <property type="project" value="InterPro"/>
</dbReference>
<evidence type="ECO:0000256" key="8">
    <source>
        <dbReference type="PROSITE-ProRule" id="PRU00268"/>
    </source>
</evidence>
<evidence type="ECO:0000256" key="9">
    <source>
        <dbReference type="RuleBase" id="RU003823"/>
    </source>
</evidence>
<organism evidence="11 12">
    <name type="scientific">Sarocladium strictum</name>
    <name type="common">Black bundle disease fungus</name>
    <name type="synonym">Acremonium strictum</name>
    <dbReference type="NCBI Taxonomy" id="5046"/>
    <lineage>
        <taxon>Eukaryota</taxon>
        <taxon>Fungi</taxon>
        <taxon>Dikarya</taxon>
        <taxon>Ascomycota</taxon>
        <taxon>Pezizomycotina</taxon>
        <taxon>Sordariomycetes</taxon>
        <taxon>Hypocreomycetidae</taxon>
        <taxon>Hypocreales</taxon>
        <taxon>Sarocladiaceae</taxon>
        <taxon>Sarocladium</taxon>
    </lineage>
</organism>
<evidence type="ECO:0000256" key="2">
    <source>
        <dbReference type="ARBA" id="ARBA00008945"/>
    </source>
</evidence>
<dbReference type="InterPro" id="IPR014721">
    <property type="entry name" value="Ribsml_uS5_D2-typ_fold_subgr"/>
</dbReference>
<keyword evidence="3 8" id="KW-0689">Ribosomal protein</keyword>
<dbReference type="GO" id="GO:0005763">
    <property type="term" value="C:mitochondrial small ribosomal subunit"/>
    <property type="evidence" value="ECO:0007669"/>
    <property type="project" value="UniProtKB-ARBA"/>
</dbReference>
<accession>A0AA39GH40</accession>
<dbReference type="Pfam" id="PF03719">
    <property type="entry name" value="Ribosomal_S5_C"/>
    <property type="match status" value="1"/>
</dbReference>
<dbReference type="Pfam" id="PF00333">
    <property type="entry name" value="Ribosomal_S5"/>
    <property type="match status" value="1"/>
</dbReference>
<dbReference type="GO" id="GO:0006412">
    <property type="term" value="P:translation"/>
    <property type="evidence" value="ECO:0007669"/>
    <property type="project" value="InterPro"/>
</dbReference>
<gene>
    <name evidence="11" type="ORF">NLU13_6246</name>
</gene>
<evidence type="ECO:0000313" key="12">
    <source>
        <dbReference type="Proteomes" id="UP001175261"/>
    </source>
</evidence>
<sequence length="502" mass="55349">MSAARPARSLLGGCVAAAASATSRRASPVTISCLRQFHNSSAARSKRRSRFKNVTAEELGLLKEDKLKKYTEEKFPDLPEEYYKEIEKKYGTAHVEAVKAGQKAVSPEDLAFQGRLRDDDFRPDYIDDYATLNPKIDIRPDVGGGKAQKPHWPTLGEFGDDFGLKMIRLTQKSTDDQLSRAMVRALRKVKESKGAELLDLTIEELDDLEKDPELLQKYLAVEGELEADPNAQGPEYMTRAQAEQLDEAIEKEMQAQLDAIERHGDVASISPTGMELIADGPAGTVRAYSAESLELGKVPGVAGLYKLPNPDEDGADDDGSFQEIQRLTGMTLHELQSLFNKVLVTRFVHNQTRLGKVRSLSVLAICGNGNGRLGMAMAKSTEPEVATQTAKLLAIRNMKPIRRYENRTVYGNVKAKISGTVVELFARPPGFGLRVPHRIFEMCRAAGIHDLASSMPRSKNPMNSVKAAYQALLNQPDPEEIAIGRGKKLVDARKVYYGGSVY</sequence>
<name>A0AA39GH40_SARSR</name>
<dbReference type="Gene3D" id="3.30.230.10">
    <property type="match status" value="1"/>
</dbReference>
<dbReference type="Gene3D" id="3.30.160.20">
    <property type="match status" value="1"/>
</dbReference>
<dbReference type="InterPro" id="IPR013810">
    <property type="entry name" value="Ribosomal_uS5_N"/>
</dbReference>
<dbReference type="AlphaFoldDB" id="A0AA39GH40"/>
<dbReference type="GO" id="GO:0003735">
    <property type="term" value="F:structural constituent of ribosome"/>
    <property type="evidence" value="ECO:0007669"/>
    <property type="project" value="UniProtKB-UniRule"/>
</dbReference>
<evidence type="ECO:0000259" key="10">
    <source>
        <dbReference type="PROSITE" id="PS50881"/>
    </source>
</evidence>
<comment type="caution">
    <text evidence="11">The sequence shown here is derived from an EMBL/GenBank/DDBJ whole genome shotgun (WGS) entry which is preliminary data.</text>
</comment>
<proteinExistence type="inferred from homology"/>
<dbReference type="InterPro" id="IPR005324">
    <property type="entry name" value="Ribosomal_uS5_C"/>
</dbReference>
<dbReference type="PANTHER" id="PTHR48277:SF1">
    <property type="entry name" value="MITOCHONDRIAL RIBOSOMAL PROTEIN S5"/>
    <property type="match status" value="1"/>
</dbReference>
<keyword evidence="5 8" id="KW-0687">Ribonucleoprotein</keyword>
<dbReference type="Proteomes" id="UP001175261">
    <property type="component" value="Unassembled WGS sequence"/>
</dbReference>
<comment type="similarity">
    <text evidence="2 9">Belongs to the universal ribosomal protein uS5 family.</text>
</comment>
<evidence type="ECO:0000256" key="5">
    <source>
        <dbReference type="ARBA" id="ARBA00023274"/>
    </source>
</evidence>
<comment type="function">
    <text evidence="6">Component of the mitochondrial ribosome (mitoribosome), a dedicated translation machinery responsible for the synthesis of mitochondrial genome-encoded proteins, including at least some of the essential transmembrane subunits of the mitochondrial respiratory chain. The mitoribosomes are attached to the mitochondrial inner membrane and translation products are cotranslationally integrated into the membrane.</text>
</comment>
<evidence type="ECO:0000256" key="1">
    <source>
        <dbReference type="ARBA" id="ARBA00004173"/>
    </source>
</evidence>
<dbReference type="InterPro" id="IPR000851">
    <property type="entry name" value="Ribosomal_uS5"/>
</dbReference>
<evidence type="ECO:0000256" key="6">
    <source>
        <dbReference type="ARBA" id="ARBA00037226"/>
    </source>
</evidence>
<comment type="subcellular location">
    <subcellularLocation>
        <location evidence="1">Mitochondrion</location>
    </subcellularLocation>
</comment>